<feature type="domain" description="T6SS Phospholipase effector Tle1-like catalytic" evidence="2">
    <location>
        <begin position="3"/>
        <end position="213"/>
    </location>
</feature>
<keyword evidence="1" id="KW-0812">Transmembrane</keyword>
<dbReference type="Proteomes" id="UP001198862">
    <property type="component" value="Unassembled WGS sequence"/>
</dbReference>
<evidence type="ECO:0000313" key="4">
    <source>
        <dbReference type="Proteomes" id="UP001198862"/>
    </source>
</evidence>
<evidence type="ECO:0000313" key="3">
    <source>
        <dbReference type="EMBL" id="MCC8429367.1"/>
    </source>
</evidence>
<organism evidence="3 4">
    <name type="scientific">Reyranella aquatilis</name>
    <dbReference type="NCBI Taxonomy" id="2035356"/>
    <lineage>
        <taxon>Bacteria</taxon>
        <taxon>Pseudomonadati</taxon>
        <taxon>Pseudomonadota</taxon>
        <taxon>Alphaproteobacteria</taxon>
        <taxon>Hyphomicrobiales</taxon>
        <taxon>Reyranellaceae</taxon>
        <taxon>Reyranella</taxon>
    </lineage>
</organism>
<gene>
    <name evidence="3" type="ORF">LJ725_10335</name>
</gene>
<dbReference type="RefSeq" id="WP_068191929.1">
    <property type="nucleotide sequence ID" value="NZ_JAJISD010000003.1"/>
</dbReference>
<accession>A0ABS8KTF1</accession>
<dbReference type="Pfam" id="PF09994">
    <property type="entry name" value="T6SS_Tle1-like_cat"/>
    <property type="match status" value="2"/>
</dbReference>
<dbReference type="EMBL" id="JAJISD010000003">
    <property type="protein sequence ID" value="MCC8429367.1"/>
    <property type="molecule type" value="Genomic_DNA"/>
</dbReference>
<name>A0ABS8KTF1_9HYPH</name>
<feature type="transmembrane region" description="Helical" evidence="1">
    <location>
        <begin position="254"/>
        <end position="274"/>
    </location>
</feature>
<feature type="transmembrane region" description="Helical" evidence="1">
    <location>
        <begin position="196"/>
        <end position="212"/>
    </location>
</feature>
<comment type="caution">
    <text evidence="3">The sequence shown here is derived from an EMBL/GenBank/DDBJ whole genome shotgun (WGS) entry which is preliminary data.</text>
</comment>
<keyword evidence="1" id="KW-0472">Membrane</keyword>
<dbReference type="InterPro" id="IPR018712">
    <property type="entry name" value="Tle1-like_cat"/>
</dbReference>
<proteinExistence type="predicted"/>
<evidence type="ECO:0000259" key="2">
    <source>
        <dbReference type="Pfam" id="PF09994"/>
    </source>
</evidence>
<dbReference type="PANTHER" id="PTHR33840">
    <property type="match status" value="1"/>
</dbReference>
<dbReference type="PANTHER" id="PTHR33840:SF1">
    <property type="entry name" value="TLE1 PHOSPHOLIPASE DOMAIN-CONTAINING PROTEIN"/>
    <property type="match status" value="1"/>
</dbReference>
<feature type="domain" description="T6SS Phospholipase effector Tle1-like catalytic" evidence="2">
    <location>
        <begin position="304"/>
        <end position="385"/>
    </location>
</feature>
<reference evidence="3 4" key="1">
    <citation type="submission" date="2021-11" db="EMBL/GenBank/DDBJ databases">
        <authorList>
            <person name="Lee D.-H."/>
            <person name="Kim S.-B."/>
        </authorList>
    </citation>
    <scope>NUCLEOTIDE SEQUENCE [LARGE SCALE GENOMIC DNA]</scope>
    <source>
        <strain evidence="3 4">KCTC 52223</strain>
    </source>
</reference>
<feature type="transmembrane region" description="Helical" evidence="1">
    <location>
        <begin position="224"/>
        <end position="248"/>
    </location>
</feature>
<evidence type="ECO:0000256" key="1">
    <source>
        <dbReference type="SAM" id="Phobius"/>
    </source>
</evidence>
<protein>
    <submittedName>
        <fullName evidence="3">DUF2235 domain-containing protein</fullName>
    </submittedName>
</protein>
<keyword evidence="1" id="KW-1133">Transmembrane helix</keyword>
<sequence length="516" mass="56429">MAKNIVIFSDGTGQDGGVRAEQRMSNIYKMYRASRVSPETAIDPRDQVAFYDPGLGTETTATGMTGLVRWTQKTMASVSGRGITTNIAECYEFLINHYQPGDRIFLFGFSRGAYTVRSIANLLMLCGVPTRQGEQPLQRFRKSIRDIAHEAVHDVLEHGAGHPRAEFEDERLELARRFRAAYAADHDSGEVHRSNAAPYFIGVFDTVAALGVKGALAIAIKVSLVIGAGVLAAVLCVVPSLAIGGILFLLGFAFWWSVLALVAAAALLGGAFMFGRQRKSVRKIIKDFPNPGDRSTHLAEWKGEHFDRLLSRFVGYARSANAIDETREDFARVAWGPTAEMETERHGLPTFKQIWFAGNHSDIGGSYPEAESRLSDVALGWMIEEAVGVPDGLKIGPVMVRGHRLVGTSEVGIPLQLFPAADGLQHCEVAGMQDVLDGRLPRWLRRFTTGLGWKAAARPIPKDAIVHPTVEERFRLDEVAQCAGSGAYRPAALKEHVKFSKFYVDAATNGPFNAAM</sequence>
<keyword evidence="4" id="KW-1185">Reference proteome</keyword>